<dbReference type="InterPro" id="IPR019193">
    <property type="entry name" value="UBQ-conj_enz_E2-bd_prot"/>
</dbReference>
<organism evidence="2 3">
    <name type="scientific">Furculomyces boomerangus</name>
    <dbReference type="NCBI Taxonomy" id="61424"/>
    <lineage>
        <taxon>Eukaryota</taxon>
        <taxon>Fungi</taxon>
        <taxon>Fungi incertae sedis</taxon>
        <taxon>Zoopagomycota</taxon>
        <taxon>Kickxellomycotina</taxon>
        <taxon>Harpellomycetes</taxon>
        <taxon>Harpellales</taxon>
        <taxon>Harpellaceae</taxon>
        <taxon>Furculomyces</taxon>
    </lineage>
</organism>
<evidence type="ECO:0000313" key="2">
    <source>
        <dbReference type="EMBL" id="PVU85155.1"/>
    </source>
</evidence>
<evidence type="ECO:0000256" key="1">
    <source>
        <dbReference type="SAM" id="MobiDB-lite"/>
    </source>
</evidence>
<dbReference type="PANTHER" id="PTHR31531">
    <property type="entry name" value="E3 UBIQUITIN-PROTEIN LIGASE E3D FAMILY MEMBER"/>
    <property type="match status" value="1"/>
</dbReference>
<dbReference type="GO" id="GO:0051865">
    <property type="term" value="P:protein autoubiquitination"/>
    <property type="evidence" value="ECO:0007669"/>
    <property type="project" value="TreeGrafter"/>
</dbReference>
<dbReference type="Pfam" id="PF09814">
    <property type="entry name" value="HECT_2"/>
    <property type="match status" value="1"/>
</dbReference>
<comment type="caution">
    <text evidence="2">The sequence shown here is derived from an EMBL/GenBank/DDBJ whole genome shotgun (WGS) entry which is preliminary data.</text>
</comment>
<accession>A0A2T9XYL8</accession>
<name>A0A2T9XYL8_9FUNG</name>
<sequence>MSQETEYQQEWDAFKLPSIYIETLPNLNFIDTFIKLPKIPNLSELDSNRILVSHETDWLRIGFKKPIPNTRGINLELKSWSEKLILPCRIDTKKTHISILKTDTFNRSKDKDSIYLKIRLTPIDPVFNLNNKKHKKPQEITSILFDENSTTNKINAKNLSNLKSIKCKNCSNCLATLESDTKHLNGSWKVAELPSEYWEEMVDFWVCHPEGDKLAVNASNMDIFNSFTSLKVSNRNQHEKTTNEQAIYLNSKANNISDQKEDKSYSIRIGNTFVIIESDLLEPDTILHSHQKHKNIPSIKTNTTEPQSNINSSTDPENTIDRDISKINDSTFSDLIYCSNCLISLGKYIPENSLYSKSKEEKKKPVIQLWKHRLIFVLDNFSQLVVSLDNLIALDVLNKISAHASYHYIIYDQETNIPSIAFWVIGWNIHTFNSFSKNNKTQVSDICSLQSFGSGIKVLYFKYNSDSDSDKKLLDSWKTNFDPECIYLDKSDCNDVYNNLEMHYNMIPKPIQLINGMKVSFIFPNF</sequence>
<gene>
    <name evidence="2" type="ORF">BB559_007177</name>
</gene>
<evidence type="ECO:0008006" key="4">
    <source>
        <dbReference type="Google" id="ProtNLM"/>
    </source>
</evidence>
<dbReference type="EMBL" id="MBFT01001140">
    <property type="protein sequence ID" value="PVU85155.1"/>
    <property type="molecule type" value="Genomic_DNA"/>
</dbReference>
<dbReference type="GO" id="GO:0006513">
    <property type="term" value="P:protein monoubiquitination"/>
    <property type="evidence" value="ECO:0007669"/>
    <property type="project" value="TreeGrafter"/>
</dbReference>
<keyword evidence="3" id="KW-1185">Reference proteome</keyword>
<dbReference type="GO" id="GO:0005634">
    <property type="term" value="C:nucleus"/>
    <property type="evidence" value="ECO:0007669"/>
    <property type="project" value="TreeGrafter"/>
</dbReference>
<dbReference type="PANTHER" id="PTHR31531:SF2">
    <property type="entry name" value="E3 UBIQUITIN-PROTEIN LIGASE E3D"/>
    <property type="match status" value="1"/>
</dbReference>
<dbReference type="AlphaFoldDB" id="A0A2T9XYL8"/>
<feature type="compositionally biased region" description="Polar residues" evidence="1">
    <location>
        <begin position="298"/>
        <end position="317"/>
    </location>
</feature>
<dbReference type="GO" id="GO:0000209">
    <property type="term" value="P:protein polyubiquitination"/>
    <property type="evidence" value="ECO:0007669"/>
    <property type="project" value="TreeGrafter"/>
</dbReference>
<protein>
    <recommendedName>
        <fullName evidence="4">Ubiquitin-conjugating enzyme E2C-binding protein</fullName>
    </recommendedName>
</protein>
<dbReference type="GO" id="GO:0043161">
    <property type="term" value="P:proteasome-mediated ubiquitin-dependent protein catabolic process"/>
    <property type="evidence" value="ECO:0007669"/>
    <property type="project" value="TreeGrafter"/>
</dbReference>
<evidence type="ECO:0000313" key="3">
    <source>
        <dbReference type="Proteomes" id="UP000245699"/>
    </source>
</evidence>
<dbReference type="Proteomes" id="UP000245699">
    <property type="component" value="Unassembled WGS sequence"/>
</dbReference>
<dbReference type="GO" id="GO:0030332">
    <property type="term" value="F:cyclin binding"/>
    <property type="evidence" value="ECO:0007669"/>
    <property type="project" value="TreeGrafter"/>
</dbReference>
<dbReference type="GO" id="GO:0031624">
    <property type="term" value="F:ubiquitin conjugating enzyme binding"/>
    <property type="evidence" value="ECO:0007669"/>
    <property type="project" value="TreeGrafter"/>
</dbReference>
<dbReference type="GO" id="GO:0061630">
    <property type="term" value="F:ubiquitin protein ligase activity"/>
    <property type="evidence" value="ECO:0007669"/>
    <property type="project" value="TreeGrafter"/>
</dbReference>
<reference evidence="2 3" key="1">
    <citation type="journal article" date="2018" name="MBio">
        <title>Comparative Genomics Reveals the Core Gene Toolbox for the Fungus-Insect Symbiosis.</title>
        <authorList>
            <person name="Wang Y."/>
            <person name="Stata M."/>
            <person name="Wang W."/>
            <person name="Stajich J.E."/>
            <person name="White M.M."/>
            <person name="Moncalvo J.M."/>
        </authorList>
    </citation>
    <scope>NUCLEOTIDE SEQUENCE [LARGE SCALE GENOMIC DNA]</scope>
    <source>
        <strain evidence="2 3">AUS-77-4</strain>
    </source>
</reference>
<proteinExistence type="predicted"/>
<dbReference type="STRING" id="61424.A0A2T9XYL8"/>
<dbReference type="GO" id="GO:0000151">
    <property type="term" value="C:ubiquitin ligase complex"/>
    <property type="evidence" value="ECO:0007669"/>
    <property type="project" value="TreeGrafter"/>
</dbReference>
<dbReference type="GO" id="GO:0005829">
    <property type="term" value="C:cytosol"/>
    <property type="evidence" value="ECO:0007669"/>
    <property type="project" value="TreeGrafter"/>
</dbReference>
<dbReference type="OrthoDB" id="66510at2759"/>
<feature type="region of interest" description="Disordered" evidence="1">
    <location>
        <begin position="296"/>
        <end position="321"/>
    </location>
</feature>